<name>A0A160HRC7_ECOLX</name>
<sequence length="76" mass="8566">MESVRAGCDMLHYFVMILYFVLILLLGVFTCFAGIRLGLGLAGKWRKGMDLRFLLLIGGILFLHLGLYLLKVFVNA</sequence>
<dbReference type="EMBL" id="KX032520">
    <property type="protein sequence ID" value="ANC48674.1"/>
    <property type="molecule type" value="Genomic_DNA"/>
</dbReference>
<geneLocation type="plasmid" evidence="2">
    <name>pAF48</name>
</geneLocation>
<accession>A0A160HRC7</accession>
<keyword evidence="2" id="KW-0614">Plasmid</keyword>
<keyword evidence="1" id="KW-0812">Transmembrane</keyword>
<evidence type="ECO:0000256" key="1">
    <source>
        <dbReference type="SAM" id="Phobius"/>
    </source>
</evidence>
<reference evidence="2" key="1">
    <citation type="submission" date="2016-04" db="EMBL/GenBank/DDBJ databases">
        <authorList>
            <person name="Kieffer N."/>
            <person name="Poirel L."/>
            <person name="Brink A."/>
            <person name="Coetze J."/>
            <person name="Jayol A."/>
            <person name="Nordmann P."/>
        </authorList>
    </citation>
    <scope>NUCLEOTIDE SEQUENCE</scope>
    <source>
        <strain evidence="2">Af48</strain>
        <plasmid evidence="2">pAF48</plasmid>
    </source>
</reference>
<organism evidence="2">
    <name type="scientific">Escherichia coli</name>
    <dbReference type="NCBI Taxonomy" id="562"/>
    <lineage>
        <taxon>Bacteria</taxon>
        <taxon>Pseudomonadati</taxon>
        <taxon>Pseudomonadota</taxon>
        <taxon>Gammaproteobacteria</taxon>
        <taxon>Enterobacterales</taxon>
        <taxon>Enterobacteriaceae</taxon>
        <taxon>Escherichia</taxon>
    </lineage>
</organism>
<dbReference type="AlphaFoldDB" id="A0A160HRC7"/>
<evidence type="ECO:0000313" key="2">
    <source>
        <dbReference type="EMBL" id="ANC48674.1"/>
    </source>
</evidence>
<feature type="transmembrane region" description="Helical" evidence="1">
    <location>
        <begin position="12"/>
        <end position="39"/>
    </location>
</feature>
<protein>
    <submittedName>
        <fullName evidence="2">Uncharacterized protein</fullName>
    </submittedName>
</protein>
<keyword evidence="1" id="KW-1133">Transmembrane helix</keyword>
<feature type="transmembrane region" description="Helical" evidence="1">
    <location>
        <begin position="51"/>
        <end position="70"/>
    </location>
</feature>
<proteinExistence type="predicted"/>
<keyword evidence="1" id="KW-0472">Membrane</keyword>